<accession>X1BZX0</accession>
<gene>
    <name evidence="1" type="ORF">S01H4_28578</name>
</gene>
<organism evidence="1">
    <name type="scientific">marine sediment metagenome</name>
    <dbReference type="NCBI Taxonomy" id="412755"/>
    <lineage>
        <taxon>unclassified sequences</taxon>
        <taxon>metagenomes</taxon>
        <taxon>ecological metagenomes</taxon>
    </lineage>
</organism>
<evidence type="ECO:0000313" key="1">
    <source>
        <dbReference type="EMBL" id="GAG86652.1"/>
    </source>
</evidence>
<name>X1BZX0_9ZZZZ</name>
<dbReference type="EMBL" id="BART01014256">
    <property type="protein sequence ID" value="GAG86652.1"/>
    <property type="molecule type" value="Genomic_DNA"/>
</dbReference>
<dbReference type="AlphaFoldDB" id="X1BZX0"/>
<feature type="non-terminal residue" evidence="1">
    <location>
        <position position="1"/>
    </location>
</feature>
<comment type="caution">
    <text evidence="1">The sequence shown here is derived from an EMBL/GenBank/DDBJ whole genome shotgun (WGS) entry which is preliminary data.</text>
</comment>
<sequence length="34" mass="4049">KKNNQIIINVEDALLFGKYLYETKLLSQIYKIFS</sequence>
<proteinExistence type="predicted"/>
<protein>
    <submittedName>
        <fullName evidence="1">Uncharacterized protein</fullName>
    </submittedName>
</protein>
<reference evidence="1" key="1">
    <citation type="journal article" date="2014" name="Front. Microbiol.">
        <title>High frequency of phylogenetically diverse reductive dehalogenase-homologous genes in deep subseafloor sedimentary metagenomes.</title>
        <authorList>
            <person name="Kawai M."/>
            <person name="Futagami T."/>
            <person name="Toyoda A."/>
            <person name="Takaki Y."/>
            <person name="Nishi S."/>
            <person name="Hori S."/>
            <person name="Arai W."/>
            <person name="Tsubouchi T."/>
            <person name="Morono Y."/>
            <person name="Uchiyama I."/>
            <person name="Ito T."/>
            <person name="Fujiyama A."/>
            <person name="Inagaki F."/>
            <person name="Takami H."/>
        </authorList>
    </citation>
    <scope>NUCLEOTIDE SEQUENCE</scope>
    <source>
        <strain evidence="1">Expedition CK06-06</strain>
    </source>
</reference>